<dbReference type="Proteomes" id="UP000566819">
    <property type="component" value="Unassembled WGS sequence"/>
</dbReference>
<dbReference type="OrthoDB" id="3460052at2759"/>
<evidence type="ECO:0000313" key="2">
    <source>
        <dbReference type="Proteomes" id="UP000566819"/>
    </source>
</evidence>
<dbReference type="SUPFAM" id="SSF56112">
    <property type="entry name" value="Protein kinase-like (PK-like)"/>
    <property type="match status" value="1"/>
</dbReference>
<proteinExistence type="predicted"/>
<name>A0A8H4W194_9HELO</name>
<evidence type="ECO:0000313" key="1">
    <source>
        <dbReference type="EMBL" id="KAF4627374.1"/>
    </source>
</evidence>
<keyword evidence="2" id="KW-1185">Reference proteome</keyword>
<reference evidence="1 2" key="1">
    <citation type="submission" date="2020-03" db="EMBL/GenBank/DDBJ databases">
        <title>Draft Genome Sequence of Cudoniella acicularis.</title>
        <authorList>
            <person name="Buettner E."/>
            <person name="Kellner H."/>
        </authorList>
    </citation>
    <scope>NUCLEOTIDE SEQUENCE [LARGE SCALE GENOMIC DNA]</scope>
    <source>
        <strain evidence="1 2">DSM 108380</strain>
    </source>
</reference>
<dbReference type="AlphaFoldDB" id="A0A8H4W194"/>
<dbReference type="EMBL" id="JAAMPI010000979">
    <property type="protein sequence ID" value="KAF4627374.1"/>
    <property type="molecule type" value="Genomic_DNA"/>
</dbReference>
<protein>
    <recommendedName>
        <fullName evidence="3">Protein kinase domain-containing protein</fullName>
    </recommendedName>
</protein>
<dbReference type="InterPro" id="IPR011009">
    <property type="entry name" value="Kinase-like_dom_sf"/>
</dbReference>
<organism evidence="1 2">
    <name type="scientific">Cudoniella acicularis</name>
    <dbReference type="NCBI Taxonomy" id="354080"/>
    <lineage>
        <taxon>Eukaryota</taxon>
        <taxon>Fungi</taxon>
        <taxon>Dikarya</taxon>
        <taxon>Ascomycota</taxon>
        <taxon>Pezizomycotina</taxon>
        <taxon>Leotiomycetes</taxon>
        <taxon>Helotiales</taxon>
        <taxon>Tricladiaceae</taxon>
        <taxon>Cudoniella</taxon>
    </lineage>
</organism>
<comment type="caution">
    <text evidence="1">The sequence shown here is derived from an EMBL/GenBank/DDBJ whole genome shotgun (WGS) entry which is preliminary data.</text>
</comment>
<dbReference type="Gene3D" id="1.10.510.10">
    <property type="entry name" value="Transferase(Phosphotransferase) domain 1"/>
    <property type="match status" value="1"/>
</dbReference>
<sequence length="262" mass="29025">MVESRGISYHNLKASNVFISRKGEVRLASFGQRLQPEVLTEKNPDCQDVGHLTYHILTGIPRICGGESHTPGKMVIRTKSGNIEVSINHELTTCFFDFIECCINKQSSLSSILKVRLLPNRSPNSMLTGDSTDSSKRMNHTTWPGSCTTQNDCRSNHAKKRQINQQYTTKAEQVIGLATLEDTATITLHLTFITPGGCITLLRKYSTGTMVLGASRRNWLQLGDSVRRCAPAPWHGTYDSEIRTSTSLPAARAAFSVLQIRS</sequence>
<accession>A0A8H4W194</accession>
<evidence type="ECO:0008006" key="3">
    <source>
        <dbReference type="Google" id="ProtNLM"/>
    </source>
</evidence>
<gene>
    <name evidence="1" type="ORF">G7Y89_g10776</name>
</gene>